<dbReference type="EMBL" id="JANBPK010000062">
    <property type="protein sequence ID" value="KAJ2936436.1"/>
    <property type="molecule type" value="Genomic_DNA"/>
</dbReference>
<dbReference type="PANTHER" id="PTHR33096">
    <property type="entry name" value="CXC2 DOMAIN-CONTAINING PROTEIN"/>
    <property type="match status" value="1"/>
</dbReference>
<organism evidence="3 4">
    <name type="scientific">Candolleomyces eurysporus</name>
    <dbReference type="NCBI Taxonomy" id="2828524"/>
    <lineage>
        <taxon>Eukaryota</taxon>
        <taxon>Fungi</taxon>
        <taxon>Dikarya</taxon>
        <taxon>Basidiomycota</taxon>
        <taxon>Agaricomycotina</taxon>
        <taxon>Agaricomycetes</taxon>
        <taxon>Agaricomycetidae</taxon>
        <taxon>Agaricales</taxon>
        <taxon>Agaricineae</taxon>
        <taxon>Psathyrellaceae</taxon>
        <taxon>Candolleomyces</taxon>
    </lineage>
</organism>
<dbReference type="Proteomes" id="UP001140091">
    <property type="component" value="Unassembled WGS sequence"/>
</dbReference>
<keyword evidence="1" id="KW-0175">Coiled coil</keyword>
<reference evidence="3" key="1">
    <citation type="submission" date="2022-06" db="EMBL/GenBank/DDBJ databases">
        <title>Genome Sequence of Candolleomyces eurysporus.</title>
        <authorList>
            <person name="Buettner E."/>
        </authorList>
    </citation>
    <scope>NUCLEOTIDE SEQUENCE</scope>
    <source>
        <strain evidence="3">VTCC 930004</strain>
    </source>
</reference>
<dbReference type="AlphaFoldDB" id="A0A9W8JKK0"/>
<feature type="non-terminal residue" evidence="3">
    <location>
        <position position="1"/>
    </location>
</feature>
<name>A0A9W8JKK0_9AGAR</name>
<dbReference type="OrthoDB" id="3259165at2759"/>
<proteinExistence type="predicted"/>
<comment type="caution">
    <text evidence="3">The sequence shown here is derived from an EMBL/GenBank/DDBJ whole genome shotgun (WGS) entry which is preliminary data.</text>
</comment>
<keyword evidence="4" id="KW-1185">Reference proteome</keyword>
<evidence type="ECO:0000313" key="4">
    <source>
        <dbReference type="Proteomes" id="UP001140091"/>
    </source>
</evidence>
<dbReference type="PANTHER" id="PTHR33096:SF1">
    <property type="entry name" value="CXC1-LIKE CYSTEINE CLUSTER ASSOCIATED WITH KDZ TRANSPOSASES DOMAIN-CONTAINING PROTEIN"/>
    <property type="match status" value="1"/>
</dbReference>
<feature type="coiled-coil region" evidence="1">
    <location>
        <begin position="174"/>
        <end position="201"/>
    </location>
</feature>
<evidence type="ECO:0000256" key="2">
    <source>
        <dbReference type="SAM" id="MobiDB-lite"/>
    </source>
</evidence>
<gene>
    <name evidence="3" type="ORF">H1R20_g659</name>
</gene>
<protein>
    <submittedName>
        <fullName evidence="3">Uncharacterized protein</fullName>
    </submittedName>
</protein>
<sequence length="511" mass="57332">MSGFSMILPVNLTGAATSGVFYPITLSALYGVSQSSMLMVTNGHANLYITHENVWGLGCRMGFRSLFQLDLQVDFLRTQSLLQMGKWLARKSISCQEKEAIATAALNESPYTVDALQEHWAAQVCSQTQPLPRASTTLAKSSIKAILDMKDYVKALQVETGKVDSLLGKGEGDIDELLSSRLELVSKKEEVEAQIIRKQQELGVSDAADLRKLLNNKYLQVCMQAKALKTWIQAKLRNRKFELERLNRVYHQASASERRLKNHVEGQFSRSQPNLLDLVKSYNSLCVEIEKLIGSHHAPPHAVAPKQLEREGLFSLDVDDAIWDDHGLDDHTQEIPLWLGNQQVKDGIKAFLMKSRCEEEQQYLQREVEGLVKWFMEEWNLIEVSLNYTGDEDLLYHLERQRTEFLNLGSTWRKHLNQPKVNLDIPATWGPTDEEFNSQAQKTGNVAADSESDSGLSDISVDGLADDLLQVFESLPLTIDDGTGLGDGSDDLFYSGMQGSPKKRACHLSDM</sequence>
<evidence type="ECO:0000313" key="3">
    <source>
        <dbReference type="EMBL" id="KAJ2936436.1"/>
    </source>
</evidence>
<evidence type="ECO:0000256" key="1">
    <source>
        <dbReference type="SAM" id="Coils"/>
    </source>
</evidence>
<accession>A0A9W8JKK0</accession>
<feature type="region of interest" description="Disordered" evidence="2">
    <location>
        <begin position="432"/>
        <end position="454"/>
    </location>
</feature>